<evidence type="ECO:0000313" key="2">
    <source>
        <dbReference type="EMBL" id="AEV31143.1"/>
    </source>
</evidence>
<dbReference type="STRING" id="926562.Oweho_0121"/>
<dbReference type="EMBL" id="CP003156">
    <property type="protein sequence ID" value="AEV31143.1"/>
    <property type="molecule type" value="Genomic_DNA"/>
</dbReference>
<dbReference type="PANTHER" id="PTHR36440">
    <property type="entry name" value="PUTATIVE (AFU_ORTHOLOGUE AFUA_8G07350)-RELATED"/>
    <property type="match status" value="1"/>
</dbReference>
<dbReference type="PANTHER" id="PTHR36440:SF1">
    <property type="entry name" value="PUTATIVE (AFU_ORTHOLOGUE AFUA_8G07350)-RELATED"/>
    <property type="match status" value="1"/>
</dbReference>
<dbReference type="OrthoDB" id="1423961at2"/>
<dbReference type="RefSeq" id="WP_014200504.1">
    <property type="nucleotide sequence ID" value="NC_016599.1"/>
</dbReference>
<sequence>MDRKKFIQTSGLGLGVALIPGIANSKQLFEKSELAGKLNPKIIKDKEGEVLNVLGDVQTHKLIGGETDNQIVEWVDDVEPGVGIPPHIHTKEDEIFRVIKGQIEIMVAGKTTVLEAGDTAFAPKNIPHSWNVVGTEKAKMITSAFPAGIEEMFKELAKLPPGPPDFEKVAKICGNHGISFLKQ</sequence>
<dbReference type="Pfam" id="PF07883">
    <property type="entry name" value="Cupin_2"/>
    <property type="match status" value="1"/>
</dbReference>
<dbReference type="Gene3D" id="2.60.120.10">
    <property type="entry name" value="Jelly Rolls"/>
    <property type="match status" value="1"/>
</dbReference>
<name>G8R5Z5_OWEHD</name>
<protein>
    <submittedName>
        <fullName evidence="2">Cupin domain-containing protein</fullName>
    </submittedName>
</protein>
<evidence type="ECO:0000313" key="3">
    <source>
        <dbReference type="Proteomes" id="UP000005631"/>
    </source>
</evidence>
<dbReference type="PATRIC" id="fig|926562.3.peg.123"/>
<dbReference type="InterPro" id="IPR013096">
    <property type="entry name" value="Cupin_2"/>
</dbReference>
<gene>
    <name evidence="2" type="ordered locus">Oweho_0121</name>
</gene>
<evidence type="ECO:0000259" key="1">
    <source>
        <dbReference type="Pfam" id="PF07883"/>
    </source>
</evidence>
<reference evidence="2 3" key="1">
    <citation type="journal article" date="2012" name="Stand. Genomic Sci.">
        <title>Genome sequence of the orange-pigmented seawater bacterium Owenweeksia hongkongensis type strain (UST20020801(T)).</title>
        <authorList>
            <person name="Riedel T."/>
            <person name="Held B."/>
            <person name="Nolan M."/>
            <person name="Lucas S."/>
            <person name="Lapidus A."/>
            <person name="Tice H."/>
            <person name="Del Rio T.G."/>
            <person name="Cheng J.F."/>
            <person name="Han C."/>
            <person name="Tapia R."/>
            <person name="Goodwin L.A."/>
            <person name="Pitluck S."/>
            <person name="Liolios K."/>
            <person name="Mavromatis K."/>
            <person name="Pagani I."/>
            <person name="Ivanova N."/>
            <person name="Mikhailova N."/>
            <person name="Pati A."/>
            <person name="Chen A."/>
            <person name="Palaniappan K."/>
            <person name="Rohde M."/>
            <person name="Tindall B.J."/>
            <person name="Detter J.C."/>
            <person name="Goker M."/>
            <person name="Woyke T."/>
            <person name="Bristow J."/>
            <person name="Eisen J.A."/>
            <person name="Markowitz V."/>
            <person name="Hugenholtz P."/>
            <person name="Klenk H.P."/>
            <person name="Kyrpides N.C."/>
        </authorList>
    </citation>
    <scope>NUCLEOTIDE SEQUENCE</scope>
    <source>
        <strain evidence="3">DSM 17368 / JCM 12287 / NRRL B-23963</strain>
    </source>
</reference>
<feature type="domain" description="Cupin type-2" evidence="1">
    <location>
        <begin position="77"/>
        <end position="142"/>
    </location>
</feature>
<organism evidence="2 3">
    <name type="scientific">Owenweeksia hongkongensis (strain DSM 17368 / CIP 108786 / JCM 12287 / NRRL B-23963 / UST20020801)</name>
    <dbReference type="NCBI Taxonomy" id="926562"/>
    <lineage>
        <taxon>Bacteria</taxon>
        <taxon>Pseudomonadati</taxon>
        <taxon>Bacteroidota</taxon>
        <taxon>Flavobacteriia</taxon>
        <taxon>Flavobacteriales</taxon>
        <taxon>Owenweeksiaceae</taxon>
        <taxon>Owenweeksia</taxon>
    </lineage>
</organism>
<proteinExistence type="predicted"/>
<dbReference type="HOGENOM" id="CLU_103066_6_0_10"/>
<dbReference type="Proteomes" id="UP000005631">
    <property type="component" value="Chromosome"/>
</dbReference>
<keyword evidence="3" id="KW-1185">Reference proteome</keyword>
<dbReference type="KEGG" id="oho:Oweho_0121"/>
<accession>G8R5Z5</accession>
<dbReference type="InterPro" id="IPR014710">
    <property type="entry name" value="RmlC-like_jellyroll"/>
</dbReference>
<dbReference type="eggNOG" id="COG1917">
    <property type="taxonomic scope" value="Bacteria"/>
</dbReference>
<dbReference type="InterPro" id="IPR011051">
    <property type="entry name" value="RmlC_Cupin_sf"/>
</dbReference>
<dbReference type="SUPFAM" id="SSF51182">
    <property type="entry name" value="RmlC-like cupins"/>
    <property type="match status" value="1"/>
</dbReference>
<dbReference type="AlphaFoldDB" id="G8R5Z5"/>
<dbReference type="InterPro" id="IPR053146">
    <property type="entry name" value="QDO-like"/>
</dbReference>